<dbReference type="AlphaFoldDB" id="A0A0L6ZCI5"/>
<dbReference type="Proteomes" id="UP000037043">
    <property type="component" value="Unassembled WGS sequence"/>
</dbReference>
<protein>
    <submittedName>
        <fullName evidence="3">Putative glycosyltransferase EpsD</fullName>
        <ecNumber evidence="3">2.4.-.-</ecNumber>
    </submittedName>
</protein>
<dbReference type="STRING" id="36844.SAMN04488501_103193"/>
<dbReference type="Pfam" id="PF11997">
    <property type="entry name" value="DUF3492"/>
    <property type="match status" value="1"/>
</dbReference>
<keyword evidence="3" id="KW-0808">Transferase</keyword>
<feature type="domain" description="DUF3492" evidence="2">
    <location>
        <begin position="2"/>
        <end position="260"/>
    </location>
</feature>
<keyword evidence="3" id="KW-0328">Glycosyltransferase</keyword>
<name>A0A0L6ZCI5_9CLOT</name>
<evidence type="ECO:0000259" key="1">
    <source>
        <dbReference type="Pfam" id="PF00534"/>
    </source>
</evidence>
<dbReference type="InterPro" id="IPR022622">
    <property type="entry name" value="DUF3492"/>
</dbReference>
<dbReference type="EMBL" id="LHUR01000012">
    <property type="protein sequence ID" value="KOA20667.1"/>
    <property type="molecule type" value="Genomic_DNA"/>
</dbReference>
<dbReference type="PANTHER" id="PTHR12526:SF608">
    <property type="entry name" value="PELF"/>
    <property type="match status" value="1"/>
</dbReference>
<reference evidence="4" key="1">
    <citation type="submission" date="2015-08" db="EMBL/GenBank/DDBJ databases">
        <title>Genome sequence of the strict anaerobe Clostridium homopropionicum LuHBu1 (DSM 5847T).</title>
        <authorList>
            <person name="Poehlein A."/>
            <person name="Beck M."/>
            <person name="Schiel-Bengelsdorf B."/>
            <person name="Bengelsdorf F.R."/>
            <person name="Daniel R."/>
            <person name="Duerre P."/>
        </authorList>
    </citation>
    <scope>NUCLEOTIDE SEQUENCE [LARGE SCALE GENOMIC DNA]</scope>
    <source>
        <strain evidence="4">DSM 5847</strain>
    </source>
</reference>
<gene>
    <name evidence="3" type="primary">epsD</name>
    <name evidence="3" type="ORF">CLHOM_08090</name>
</gene>
<dbReference type="GO" id="GO:0016757">
    <property type="term" value="F:glycosyltransferase activity"/>
    <property type="evidence" value="ECO:0007669"/>
    <property type="project" value="UniProtKB-KW"/>
</dbReference>
<sequence length="482" mass="55840">MVICIIAEGSYPYITGGVSAWIHQLIQGMPEVHFKILSLMPSFKENLEYRYRLPSNLIEIKTIYLDDYLKLNHKSINKKLNFNTDEAENLEKFLSMDKECDWSQVIKLLRNKAKAGNSIDFLQSTFFWDTVLKMYNERFADEIFNTFFWTIRTMMLPFINLFQGNIIEADIYHAVSTGYAGILGVYMRELTGNPFLLTEHGIYAREREEEILKAKWVTGVYKQLWIDFFYFISRAAYKNADKIVSLFERNRNIQVQLGAEIEKTIVIPNGVDLERYNIVKKAHKGYNVGAILRIVPIKDVMTMIRAFKIVKDIVKTSKLYLIGPMDEDKDYYNQCAELIKILSLEESVIFTGRVDVKEYLKIIDVLVLTSISEGQPLVILEGMASEIPTVSTDVGSCRELLEADENEGSCGIVTSLVSPKETAEQIIKLLKDNVMKENMGYNGRRRVERKYSMEKFINSYASIYKELEFNYGRNWIYSKKII</sequence>
<dbReference type="SUPFAM" id="SSF53756">
    <property type="entry name" value="UDP-Glycosyltransferase/glycogen phosphorylase"/>
    <property type="match status" value="1"/>
</dbReference>
<dbReference type="NCBIfam" id="NF038011">
    <property type="entry name" value="PelF"/>
    <property type="match status" value="1"/>
</dbReference>
<dbReference type="PATRIC" id="fig|1121318.3.peg.814"/>
<organism evidence="3 4">
    <name type="scientific">Clostridium homopropionicum DSM 5847</name>
    <dbReference type="NCBI Taxonomy" id="1121318"/>
    <lineage>
        <taxon>Bacteria</taxon>
        <taxon>Bacillati</taxon>
        <taxon>Bacillota</taxon>
        <taxon>Clostridia</taxon>
        <taxon>Eubacteriales</taxon>
        <taxon>Clostridiaceae</taxon>
        <taxon>Clostridium</taxon>
    </lineage>
</organism>
<evidence type="ECO:0000313" key="3">
    <source>
        <dbReference type="EMBL" id="KOA20667.1"/>
    </source>
</evidence>
<evidence type="ECO:0000259" key="2">
    <source>
        <dbReference type="Pfam" id="PF11997"/>
    </source>
</evidence>
<dbReference type="PANTHER" id="PTHR12526">
    <property type="entry name" value="GLYCOSYLTRANSFERASE"/>
    <property type="match status" value="1"/>
</dbReference>
<evidence type="ECO:0000313" key="4">
    <source>
        <dbReference type="Proteomes" id="UP000037043"/>
    </source>
</evidence>
<dbReference type="RefSeq" id="WP_052220399.1">
    <property type="nucleotide sequence ID" value="NZ_LHUR01000012.1"/>
</dbReference>
<comment type="caution">
    <text evidence="3">The sequence shown here is derived from an EMBL/GenBank/DDBJ whole genome shotgun (WGS) entry which is preliminary data.</text>
</comment>
<dbReference type="Pfam" id="PF00534">
    <property type="entry name" value="Glycos_transf_1"/>
    <property type="match status" value="1"/>
</dbReference>
<keyword evidence="4" id="KW-1185">Reference proteome</keyword>
<dbReference type="InterPro" id="IPR047691">
    <property type="entry name" value="PelF-like"/>
</dbReference>
<dbReference type="Gene3D" id="3.40.50.2000">
    <property type="entry name" value="Glycogen Phosphorylase B"/>
    <property type="match status" value="2"/>
</dbReference>
<dbReference type="EC" id="2.4.-.-" evidence="3"/>
<proteinExistence type="predicted"/>
<dbReference type="InterPro" id="IPR001296">
    <property type="entry name" value="Glyco_trans_1"/>
</dbReference>
<accession>A0A0L6ZCI5</accession>
<feature type="domain" description="Glycosyl transferase family 1" evidence="1">
    <location>
        <begin position="286"/>
        <end position="446"/>
    </location>
</feature>